<accession>A0A5P8M8R4</accession>
<organism evidence="2 3">
    <name type="scientific">Schleiferilactobacillus harbinensis</name>
    <dbReference type="NCBI Taxonomy" id="304207"/>
    <lineage>
        <taxon>Bacteria</taxon>
        <taxon>Bacillati</taxon>
        <taxon>Bacillota</taxon>
        <taxon>Bacilli</taxon>
        <taxon>Lactobacillales</taxon>
        <taxon>Lactobacillaceae</taxon>
        <taxon>Schleiferilactobacillus</taxon>
    </lineage>
</organism>
<reference evidence="2 3" key="1">
    <citation type="submission" date="2019-10" db="EMBL/GenBank/DDBJ databases">
        <title>The completed genome of Lactobacillus harbinensis M1.</title>
        <authorList>
            <person name="Zheng Y."/>
        </authorList>
    </citation>
    <scope>NUCLEOTIDE SEQUENCE [LARGE SCALE GENOMIC DNA]</scope>
    <source>
        <strain evidence="2 3">M1</strain>
    </source>
</reference>
<proteinExistence type="predicted"/>
<dbReference type="Pfam" id="PF13443">
    <property type="entry name" value="HTH_26"/>
    <property type="match status" value="1"/>
</dbReference>
<evidence type="ECO:0000259" key="1">
    <source>
        <dbReference type="PROSITE" id="PS50943"/>
    </source>
</evidence>
<dbReference type="Gene3D" id="1.10.260.40">
    <property type="entry name" value="lambda repressor-like DNA-binding domains"/>
    <property type="match status" value="1"/>
</dbReference>
<evidence type="ECO:0000313" key="2">
    <source>
        <dbReference type="EMBL" id="QFR24910.1"/>
    </source>
</evidence>
<dbReference type="InterPro" id="IPR001387">
    <property type="entry name" value="Cro/C1-type_HTH"/>
</dbReference>
<name>A0A5P8M8R4_9LACO</name>
<protein>
    <submittedName>
        <fullName evidence="2">Helix-turn-helix domain-containing protein</fullName>
    </submittedName>
</protein>
<dbReference type="EMBL" id="CP045143">
    <property type="protein sequence ID" value="QFR24910.1"/>
    <property type="molecule type" value="Genomic_DNA"/>
</dbReference>
<dbReference type="SUPFAM" id="SSF47413">
    <property type="entry name" value="lambda repressor-like DNA-binding domains"/>
    <property type="match status" value="1"/>
</dbReference>
<evidence type="ECO:0000313" key="3">
    <source>
        <dbReference type="Proteomes" id="UP000326779"/>
    </source>
</evidence>
<dbReference type="KEGG" id="lhb:D1010_16820"/>
<dbReference type="GO" id="GO:0003677">
    <property type="term" value="F:DNA binding"/>
    <property type="evidence" value="ECO:0007669"/>
    <property type="project" value="InterPro"/>
</dbReference>
<dbReference type="InterPro" id="IPR010982">
    <property type="entry name" value="Lambda_DNA-bd_dom_sf"/>
</dbReference>
<dbReference type="Proteomes" id="UP000326779">
    <property type="component" value="Chromosome"/>
</dbReference>
<gene>
    <name evidence="2" type="ORF">D1010_16820</name>
</gene>
<dbReference type="PROSITE" id="PS50943">
    <property type="entry name" value="HTH_CROC1"/>
    <property type="match status" value="1"/>
</dbReference>
<sequence length="260" mass="29990">MKYPQKYDGIVHNNLAEIMAEKEMTIHRLANKTGFSRALLSNLYNNPAQNTTIKTAYHIADSLEVPISRLFEKKTSFSQFNACDPNGFSKENLEILTTEIKKSGISPIYQVYNRDRNTNIYTAHAGNRRLSFRGNLRFIYWDIPELVIINLDISIRRIDVYDDETKSLHYNLLSALVRYAQSVGIMRVVYYLDCTGPDERRDSDTNRLFHYAFEDAEATRVKYANALDLGFKPIDGNPTDNVDEFTNSVLKMERVFSSIE</sequence>
<dbReference type="AlphaFoldDB" id="A0A5P8M8R4"/>
<feature type="domain" description="HTH cro/C1-type" evidence="1">
    <location>
        <begin position="15"/>
        <end position="70"/>
    </location>
</feature>
<dbReference type="RefSeq" id="WP_152261592.1">
    <property type="nucleotide sequence ID" value="NZ_CP045143.1"/>
</dbReference>